<evidence type="ECO:0000313" key="2">
    <source>
        <dbReference type="Proteomes" id="UP001241377"/>
    </source>
</evidence>
<name>A0ACC2V1F6_9TREE</name>
<proteinExistence type="predicted"/>
<dbReference type="EMBL" id="JASBWR010000129">
    <property type="protein sequence ID" value="KAJ9092960.1"/>
    <property type="molecule type" value="Genomic_DNA"/>
</dbReference>
<sequence length="114" mass="12953">MKDVQRLILEGVTTEQALETLPSEISLASGRHFPTHMAVIEEYDDGDSSEEDEAEYFRGYLTLTSLETAKYVRMGINLRNSLDLSHTQVYMNGRELKGEERREAEKLLGAIVIM</sequence>
<reference evidence="1" key="1">
    <citation type="submission" date="2023-04" db="EMBL/GenBank/DDBJ databases">
        <title>Draft Genome sequencing of Naganishia species isolated from polar environments using Oxford Nanopore Technology.</title>
        <authorList>
            <person name="Leo P."/>
            <person name="Venkateswaran K."/>
        </authorList>
    </citation>
    <scope>NUCLEOTIDE SEQUENCE</scope>
    <source>
        <strain evidence="1">MNA-CCFEE 5261</strain>
    </source>
</reference>
<evidence type="ECO:0000313" key="1">
    <source>
        <dbReference type="EMBL" id="KAJ9092960.1"/>
    </source>
</evidence>
<protein>
    <submittedName>
        <fullName evidence="1">Uncharacterized protein</fullName>
    </submittedName>
</protein>
<accession>A0ACC2V1F6</accession>
<organism evidence="1 2">
    <name type="scientific">Naganishia cerealis</name>
    <dbReference type="NCBI Taxonomy" id="610337"/>
    <lineage>
        <taxon>Eukaryota</taxon>
        <taxon>Fungi</taxon>
        <taxon>Dikarya</taxon>
        <taxon>Basidiomycota</taxon>
        <taxon>Agaricomycotina</taxon>
        <taxon>Tremellomycetes</taxon>
        <taxon>Filobasidiales</taxon>
        <taxon>Filobasidiaceae</taxon>
        <taxon>Naganishia</taxon>
    </lineage>
</organism>
<gene>
    <name evidence="1" type="ORF">QFC19_008558</name>
</gene>
<comment type="caution">
    <text evidence="1">The sequence shown here is derived from an EMBL/GenBank/DDBJ whole genome shotgun (WGS) entry which is preliminary data.</text>
</comment>
<keyword evidence="2" id="KW-1185">Reference proteome</keyword>
<dbReference type="Proteomes" id="UP001241377">
    <property type="component" value="Unassembled WGS sequence"/>
</dbReference>